<proteinExistence type="predicted"/>
<dbReference type="STRING" id="1182543.W9W089"/>
<evidence type="ECO:0000313" key="3">
    <source>
        <dbReference type="Proteomes" id="UP000019471"/>
    </source>
</evidence>
<accession>W9W089</accession>
<dbReference type="GeneID" id="19196582"/>
<dbReference type="Proteomes" id="UP000019471">
    <property type="component" value="Unassembled WGS sequence"/>
</dbReference>
<reference evidence="2 3" key="1">
    <citation type="submission" date="2013-03" db="EMBL/GenBank/DDBJ databases">
        <title>The Genome Sequence of Cladophialophora psammophila CBS 110553.</title>
        <authorList>
            <consortium name="The Broad Institute Genomics Platform"/>
            <person name="Cuomo C."/>
            <person name="de Hoog S."/>
            <person name="Gorbushina A."/>
            <person name="Walker B."/>
            <person name="Young S.K."/>
            <person name="Zeng Q."/>
            <person name="Gargeya S."/>
            <person name="Fitzgerald M."/>
            <person name="Haas B."/>
            <person name="Abouelleil A."/>
            <person name="Allen A.W."/>
            <person name="Alvarado L."/>
            <person name="Arachchi H.M."/>
            <person name="Berlin A.M."/>
            <person name="Chapman S.B."/>
            <person name="Gainer-Dewar J."/>
            <person name="Goldberg J."/>
            <person name="Griggs A."/>
            <person name="Gujja S."/>
            <person name="Hansen M."/>
            <person name="Howarth C."/>
            <person name="Imamovic A."/>
            <person name="Ireland A."/>
            <person name="Larimer J."/>
            <person name="McCowan C."/>
            <person name="Murphy C."/>
            <person name="Pearson M."/>
            <person name="Poon T.W."/>
            <person name="Priest M."/>
            <person name="Roberts A."/>
            <person name="Saif S."/>
            <person name="Shea T."/>
            <person name="Sisk P."/>
            <person name="Sykes S."/>
            <person name="Wortman J."/>
            <person name="Nusbaum C."/>
            <person name="Birren B."/>
        </authorList>
    </citation>
    <scope>NUCLEOTIDE SEQUENCE [LARGE SCALE GENOMIC DNA]</scope>
    <source>
        <strain evidence="2 3">CBS 110553</strain>
    </source>
</reference>
<feature type="compositionally biased region" description="Polar residues" evidence="1">
    <location>
        <begin position="370"/>
        <end position="379"/>
    </location>
</feature>
<evidence type="ECO:0000256" key="1">
    <source>
        <dbReference type="SAM" id="MobiDB-lite"/>
    </source>
</evidence>
<feature type="region of interest" description="Disordered" evidence="1">
    <location>
        <begin position="362"/>
        <end position="388"/>
    </location>
</feature>
<evidence type="ECO:0000313" key="2">
    <source>
        <dbReference type="EMBL" id="EXJ61338.1"/>
    </source>
</evidence>
<organism evidence="2 3">
    <name type="scientific">Cladophialophora psammophila CBS 110553</name>
    <dbReference type="NCBI Taxonomy" id="1182543"/>
    <lineage>
        <taxon>Eukaryota</taxon>
        <taxon>Fungi</taxon>
        <taxon>Dikarya</taxon>
        <taxon>Ascomycota</taxon>
        <taxon>Pezizomycotina</taxon>
        <taxon>Eurotiomycetes</taxon>
        <taxon>Chaetothyriomycetidae</taxon>
        <taxon>Chaetothyriales</taxon>
        <taxon>Herpotrichiellaceae</taxon>
        <taxon>Cladophialophora</taxon>
    </lineage>
</organism>
<comment type="caution">
    <text evidence="2">The sequence shown here is derived from an EMBL/GenBank/DDBJ whole genome shotgun (WGS) entry which is preliminary data.</text>
</comment>
<keyword evidence="3" id="KW-1185">Reference proteome</keyword>
<name>W9W089_9EURO</name>
<dbReference type="AlphaFoldDB" id="W9W089"/>
<protein>
    <submittedName>
        <fullName evidence="2">Uncharacterized protein</fullName>
    </submittedName>
</protein>
<gene>
    <name evidence="2" type="ORF">A1O5_11896</name>
</gene>
<dbReference type="RefSeq" id="XP_007750655.1">
    <property type="nucleotide sequence ID" value="XM_007752465.1"/>
</dbReference>
<dbReference type="OrthoDB" id="2103031at2759"/>
<dbReference type="HOGENOM" id="CLU_059602_0_1_1"/>
<dbReference type="eggNOG" id="ENOG502SDD8">
    <property type="taxonomic scope" value="Eukaryota"/>
</dbReference>
<sequence length="388" mass="44447">MNSLAVTPQLNYGLSSIAAVLKERGQSSREMGWFWGGKSNQNDPAKDLDDDLKQFLKEQQPRPYVPAEAPIEPPQPSEKLSPTVKQSEQIIPDTIAPAEERPLPKESLFQDGRYKHIWKTYIPQDEITAATSTPVERVLSARKDRNQSIHKAALENCAFEEEMQQICFKGGNLTERLRGRMTMCHEETKAFNRCYTLQAKFLQALGYMTSATSSAEDDEKIQMHADKLYHRMMDYEAEVDEAKRNNQPIPPLSSLFNPNRPAPTLEQMALPKAMEDKMKKPLHEYPPHERELAARAALQEAKLTDLYAEDLFKYSVTMNEDRKNRQAFLTRVFGEVIGKFLIPDPPKDPNIKPYSLQQVERDIWQEEHASSTSPQVQKQESVETRKRG</sequence>
<dbReference type="EMBL" id="AMGX01000029">
    <property type="protein sequence ID" value="EXJ61338.1"/>
    <property type="molecule type" value="Genomic_DNA"/>
</dbReference>
<feature type="region of interest" description="Disordered" evidence="1">
    <location>
        <begin position="62"/>
        <end position="85"/>
    </location>
</feature>